<proteinExistence type="predicted"/>
<keyword evidence="1" id="KW-1133">Transmembrane helix</keyword>
<protein>
    <submittedName>
        <fullName evidence="2">Uncharacterized protein</fullName>
    </submittedName>
</protein>
<dbReference type="Proteomes" id="UP000636960">
    <property type="component" value="Unassembled WGS sequence"/>
</dbReference>
<feature type="transmembrane region" description="Helical" evidence="1">
    <location>
        <begin position="79"/>
        <end position="103"/>
    </location>
</feature>
<dbReference type="EMBL" id="BOMV01000130">
    <property type="protein sequence ID" value="GIF02329.1"/>
    <property type="molecule type" value="Genomic_DNA"/>
</dbReference>
<organism evidence="2 3">
    <name type="scientific">Paractinoplanes rishiriensis</name>
    <dbReference type="NCBI Taxonomy" id="1050105"/>
    <lineage>
        <taxon>Bacteria</taxon>
        <taxon>Bacillati</taxon>
        <taxon>Actinomycetota</taxon>
        <taxon>Actinomycetes</taxon>
        <taxon>Micromonosporales</taxon>
        <taxon>Micromonosporaceae</taxon>
        <taxon>Paractinoplanes</taxon>
    </lineage>
</organism>
<feature type="transmembrane region" description="Helical" evidence="1">
    <location>
        <begin position="157"/>
        <end position="175"/>
    </location>
</feature>
<keyword evidence="3" id="KW-1185">Reference proteome</keyword>
<dbReference type="AlphaFoldDB" id="A0A919K968"/>
<feature type="transmembrane region" description="Helical" evidence="1">
    <location>
        <begin position="18"/>
        <end position="38"/>
    </location>
</feature>
<sequence length="320" mass="34060">MSKLPVHLGAVRGWHRPLLVNVALMYSLALVSAVGMFVDDRLIMEESVWLKPLKFGFAIGTYALTLSWLLTRLTRGRRLAWWLGTVFAVAGTLDVAAVAFAAANGTFSHFNDNTDAIARTVQTTFQFGVMPLLLVTLVVSVLLLIQRTGDRPTNRALRFGLGLAVASMVVAGWLAGSSGPTARTVTDANGQSVSMVGGHGIGDPDGHGMPVTGWSSTGGDLRVPHFFGLHAIHLLLLVTAILALLATRVTWLRDERVRARLVGIAGLGCTGVFAVLAWQAQRGQSLIHPDRQTLVAFAGVVVFTLLATAAVPSRRPNAAA</sequence>
<keyword evidence="1" id="KW-0472">Membrane</keyword>
<evidence type="ECO:0000256" key="1">
    <source>
        <dbReference type="SAM" id="Phobius"/>
    </source>
</evidence>
<comment type="caution">
    <text evidence="2">The sequence shown here is derived from an EMBL/GenBank/DDBJ whole genome shotgun (WGS) entry which is preliminary data.</text>
</comment>
<feature type="transmembrane region" description="Helical" evidence="1">
    <location>
        <begin position="259"/>
        <end position="280"/>
    </location>
</feature>
<feature type="transmembrane region" description="Helical" evidence="1">
    <location>
        <begin position="123"/>
        <end position="145"/>
    </location>
</feature>
<accession>A0A919K968</accession>
<reference evidence="2" key="1">
    <citation type="submission" date="2021-01" db="EMBL/GenBank/DDBJ databases">
        <title>Whole genome shotgun sequence of Actinoplanes rishiriensis NBRC 108556.</title>
        <authorList>
            <person name="Komaki H."/>
            <person name="Tamura T."/>
        </authorList>
    </citation>
    <scope>NUCLEOTIDE SEQUENCE</scope>
    <source>
        <strain evidence="2">NBRC 108556</strain>
    </source>
</reference>
<gene>
    <name evidence="2" type="ORF">Ari01nite_97930</name>
</gene>
<evidence type="ECO:0000313" key="2">
    <source>
        <dbReference type="EMBL" id="GIF02329.1"/>
    </source>
</evidence>
<keyword evidence="1" id="KW-0812">Transmembrane</keyword>
<feature type="transmembrane region" description="Helical" evidence="1">
    <location>
        <begin position="292"/>
        <end position="311"/>
    </location>
</feature>
<evidence type="ECO:0000313" key="3">
    <source>
        <dbReference type="Proteomes" id="UP000636960"/>
    </source>
</evidence>
<feature type="transmembrane region" description="Helical" evidence="1">
    <location>
        <begin position="226"/>
        <end position="247"/>
    </location>
</feature>
<feature type="transmembrane region" description="Helical" evidence="1">
    <location>
        <begin position="53"/>
        <end position="70"/>
    </location>
</feature>
<name>A0A919K968_9ACTN</name>